<dbReference type="PaxDb" id="4081-Solyc12g011110.1.1"/>
<reference evidence="1" key="1">
    <citation type="journal article" date="2012" name="Nature">
        <title>The tomato genome sequence provides insights into fleshy fruit evolution.</title>
        <authorList>
            <consortium name="Tomato Genome Consortium"/>
        </authorList>
    </citation>
    <scope>NUCLEOTIDE SEQUENCE [LARGE SCALE GENOMIC DNA]</scope>
    <source>
        <strain evidence="1">cv. Heinz 1706</strain>
    </source>
</reference>
<sequence>MDYEKFILSHKEAKADIIVGVATLLMDEKCIYIACYLHCFGCFYIDLSANLIKDLSSFGLTKIDEELYMI</sequence>
<dbReference type="EnsemblPlants" id="Solyc12g011110.1.1">
    <property type="protein sequence ID" value="Solyc12g011110.1.1.1"/>
    <property type="gene ID" value="Solyc12g011110.1"/>
</dbReference>
<dbReference type="Proteomes" id="UP000004994">
    <property type="component" value="Chromosome 12"/>
</dbReference>
<dbReference type="InParanoid" id="A0A3Q7J4T3"/>
<protein>
    <submittedName>
        <fullName evidence="1">Uncharacterized protein</fullName>
    </submittedName>
</protein>
<evidence type="ECO:0000313" key="1">
    <source>
        <dbReference type="EnsemblPlants" id="Solyc12g011110.1.1.1"/>
    </source>
</evidence>
<dbReference type="AlphaFoldDB" id="A0A3Q7J4T3"/>
<accession>A0A3Q7J4T3</accession>
<keyword evidence="2" id="KW-1185">Reference proteome</keyword>
<proteinExistence type="predicted"/>
<evidence type="ECO:0000313" key="2">
    <source>
        <dbReference type="Proteomes" id="UP000004994"/>
    </source>
</evidence>
<organism evidence="1">
    <name type="scientific">Solanum lycopersicum</name>
    <name type="common">Tomato</name>
    <name type="synonym">Lycopersicon esculentum</name>
    <dbReference type="NCBI Taxonomy" id="4081"/>
    <lineage>
        <taxon>Eukaryota</taxon>
        <taxon>Viridiplantae</taxon>
        <taxon>Streptophyta</taxon>
        <taxon>Embryophyta</taxon>
        <taxon>Tracheophyta</taxon>
        <taxon>Spermatophyta</taxon>
        <taxon>Magnoliopsida</taxon>
        <taxon>eudicotyledons</taxon>
        <taxon>Gunneridae</taxon>
        <taxon>Pentapetalae</taxon>
        <taxon>asterids</taxon>
        <taxon>lamiids</taxon>
        <taxon>Solanales</taxon>
        <taxon>Solanaceae</taxon>
        <taxon>Solanoideae</taxon>
        <taxon>Solaneae</taxon>
        <taxon>Solanum</taxon>
        <taxon>Solanum subgen. Lycopersicon</taxon>
    </lineage>
</organism>
<reference evidence="1" key="2">
    <citation type="submission" date="2019-01" db="UniProtKB">
        <authorList>
            <consortium name="EnsemblPlants"/>
        </authorList>
    </citation>
    <scope>IDENTIFICATION</scope>
    <source>
        <strain evidence="1">cv. Heinz 1706</strain>
    </source>
</reference>
<dbReference type="Gramene" id="Solyc12g011110.1.1">
    <property type="protein sequence ID" value="Solyc12g011110.1.1.1"/>
    <property type="gene ID" value="Solyc12g011110.1"/>
</dbReference>
<name>A0A3Q7J4T3_SOLLC</name>